<name>A0A8S2ADV5_ARAAE</name>
<reference evidence="1" key="1">
    <citation type="submission" date="2021-01" db="EMBL/GenBank/DDBJ databases">
        <authorList>
            <person name="Bezrukov I."/>
        </authorList>
    </citation>
    <scope>NUCLEOTIDE SEQUENCE</scope>
</reference>
<dbReference type="AlphaFoldDB" id="A0A8S2ADV5"/>
<organism evidence="1 2">
    <name type="scientific">Arabidopsis arenosa</name>
    <name type="common">Sand rock-cress</name>
    <name type="synonym">Cardaminopsis arenosa</name>
    <dbReference type="NCBI Taxonomy" id="38785"/>
    <lineage>
        <taxon>Eukaryota</taxon>
        <taxon>Viridiplantae</taxon>
        <taxon>Streptophyta</taxon>
        <taxon>Embryophyta</taxon>
        <taxon>Tracheophyta</taxon>
        <taxon>Spermatophyta</taxon>
        <taxon>Magnoliopsida</taxon>
        <taxon>eudicotyledons</taxon>
        <taxon>Gunneridae</taxon>
        <taxon>Pentapetalae</taxon>
        <taxon>rosids</taxon>
        <taxon>malvids</taxon>
        <taxon>Brassicales</taxon>
        <taxon>Brassicaceae</taxon>
        <taxon>Camelineae</taxon>
        <taxon>Arabidopsis</taxon>
    </lineage>
</organism>
<gene>
    <name evidence="1" type="ORF">AARE701A_LOCUS14005</name>
</gene>
<evidence type="ECO:0000313" key="2">
    <source>
        <dbReference type="Proteomes" id="UP000682877"/>
    </source>
</evidence>
<keyword evidence="2" id="KW-1185">Reference proteome</keyword>
<dbReference type="Pfam" id="PF14009">
    <property type="entry name" value="PADRE"/>
    <property type="match status" value="1"/>
</dbReference>
<dbReference type="PANTHER" id="PTHR33148:SF41">
    <property type="entry name" value="DUF4228 DOMAIN PROTEIN"/>
    <property type="match status" value="1"/>
</dbReference>
<sequence>MGNCVFKGNGGLRKLFDKDDSLIKVVTPNGGVMELHPPIFAEFITNEFPGHVIHDSLSLRHSSPPLLHGEELFPGNIYYLLPLSCAASTAQQHSSDQLSTPYRMSFGKTPVMAALSGGAGGGGVWKVRLVISPEQLAEILAEDVETEALVESVRTVAKCGGHGCGGGVHSRANSDQLSVTSSFKGKLRLDDSILISSSGDDDLTVETCDVIGGDEGWVVCRVFKKKSLCKNMISSSVETSSFNEETIEQLLEVMGQSCKEEIILDPFLKLPNLEWPKNTTITSYQRLTDDQVNNCHVSKVMDPSVVTSWAALDRLVASQLNGPNSYSFPAVNETSQSPSHGLNRSGLTPDYYVPEMDLWNDTDFGRTTTSSSNPLCHVSNGSG</sequence>
<dbReference type="Proteomes" id="UP000682877">
    <property type="component" value="Chromosome 5"/>
</dbReference>
<accession>A0A8S2ADV5</accession>
<dbReference type="EMBL" id="LR999455">
    <property type="protein sequence ID" value="CAE6079707.1"/>
    <property type="molecule type" value="Genomic_DNA"/>
</dbReference>
<dbReference type="InterPro" id="IPR025322">
    <property type="entry name" value="PADRE_dom"/>
</dbReference>
<protein>
    <submittedName>
        <fullName evidence="1">Uncharacterized protein</fullName>
    </submittedName>
</protein>
<proteinExistence type="predicted"/>
<evidence type="ECO:0000313" key="1">
    <source>
        <dbReference type="EMBL" id="CAE6079707.1"/>
    </source>
</evidence>
<dbReference type="PANTHER" id="PTHR33148">
    <property type="entry name" value="PLASTID MOVEMENT IMPAIRED PROTEIN-RELATED"/>
    <property type="match status" value="1"/>
</dbReference>